<dbReference type="Pfam" id="PF00440">
    <property type="entry name" value="TetR_N"/>
    <property type="match status" value="1"/>
</dbReference>
<evidence type="ECO:0000256" key="1">
    <source>
        <dbReference type="ARBA" id="ARBA00023125"/>
    </source>
</evidence>
<dbReference type="PANTHER" id="PTHR30055:SF222">
    <property type="entry name" value="REGULATORY PROTEIN"/>
    <property type="match status" value="1"/>
</dbReference>
<accession>A0A3S1D326</accession>
<name>A0A3S1D326_9BACL</name>
<organism evidence="4 5">
    <name type="scientific">Paenibacillus zeisoli</name>
    <dbReference type="NCBI Taxonomy" id="2496267"/>
    <lineage>
        <taxon>Bacteria</taxon>
        <taxon>Bacillati</taxon>
        <taxon>Bacillota</taxon>
        <taxon>Bacilli</taxon>
        <taxon>Bacillales</taxon>
        <taxon>Paenibacillaceae</taxon>
        <taxon>Paenibacillus</taxon>
    </lineage>
</organism>
<comment type="caution">
    <text evidence="4">The sequence shown here is derived from an EMBL/GenBank/DDBJ whole genome shotgun (WGS) entry which is preliminary data.</text>
</comment>
<keyword evidence="5" id="KW-1185">Reference proteome</keyword>
<dbReference type="PROSITE" id="PS50977">
    <property type="entry name" value="HTH_TETR_2"/>
    <property type="match status" value="1"/>
</dbReference>
<dbReference type="RefSeq" id="WP_127200971.1">
    <property type="nucleotide sequence ID" value="NZ_RZNX01000015.1"/>
</dbReference>
<proteinExistence type="predicted"/>
<evidence type="ECO:0000256" key="2">
    <source>
        <dbReference type="PROSITE-ProRule" id="PRU00335"/>
    </source>
</evidence>
<reference evidence="4 5" key="1">
    <citation type="submission" date="2018-12" db="EMBL/GenBank/DDBJ databases">
        <authorList>
            <person name="Sun L."/>
            <person name="Chen Z."/>
        </authorList>
    </citation>
    <scope>NUCLEOTIDE SEQUENCE [LARGE SCALE GENOMIC DNA]</scope>
    <source>
        <strain evidence="4 5">3-5-3</strain>
    </source>
</reference>
<evidence type="ECO:0000259" key="3">
    <source>
        <dbReference type="PROSITE" id="PS50977"/>
    </source>
</evidence>
<dbReference type="Gene3D" id="1.10.357.10">
    <property type="entry name" value="Tetracycline Repressor, domain 2"/>
    <property type="match status" value="1"/>
</dbReference>
<dbReference type="InterPro" id="IPR009057">
    <property type="entry name" value="Homeodomain-like_sf"/>
</dbReference>
<dbReference type="PRINTS" id="PR00455">
    <property type="entry name" value="HTHTETR"/>
</dbReference>
<dbReference type="Proteomes" id="UP000272464">
    <property type="component" value="Unassembled WGS sequence"/>
</dbReference>
<dbReference type="SUPFAM" id="SSF46689">
    <property type="entry name" value="Homeodomain-like"/>
    <property type="match status" value="1"/>
</dbReference>
<feature type="DNA-binding region" description="H-T-H motif" evidence="2">
    <location>
        <begin position="47"/>
        <end position="66"/>
    </location>
</feature>
<sequence length="220" mass="25230">MPQHQEPLEPWLEALLHTEDRKFTDKQLKIIEAAVEVFSQKGYAAASTSEIAQMAGVAEGTIFRHYKTKKDLLLSIVTPMMGKLLAPFILNNFNDVLEKDYPTFEAFLRAVLINRLAFARKHLKIIKILLQEIPFQPALKEQFIEHIGAKIFERFQKIVKHFQDKGELLEVPTLAAIRFAISSAVGLFIFHLLLAPELPWDEEQEIEQTIQFILHGLASR</sequence>
<evidence type="ECO:0000313" key="4">
    <source>
        <dbReference type="EMBL" id="RUT27765.1"/>
    </source>
</evidence>
<dbReference type="InterPro" id="IPR050109">
    <property type="entry name" value="HTH-type_TetR-like_transc_reg"/>
</dbReference>
<dbReference type="Gene3D" id="1.10.10.60">
    <property type="entry name" value="Homeodomain-like"/>
    <property type="match status" value="1"/>
</dbReference>
<dbReference type="GO" id="GO:0006355">
    <property type="term" value="P:regulation of DNA-templated transcription"/>
    <property type="evidence" value="ECO:0007669"/>
    <property type="project" value="UniProtKB-ARBA"/>
</dbReference>
<dbReference type="SUPFAM" id="SSF48498">
    <property type="entry name" value="Tetracyclin repressor-like, C-terminal domain"/>
    <property type="match status" value="1"/>
</dbReference>
<dbReference type="GO" id="GO:0003677">
    <property type="term" value="F:DNA binding"/>
    <property type="evidence" value="ECO:0007669"/>
    <property type="project" value="UniProtKB-UniRule"/>
</dbReference>
<dbReference type="EMBL" id="RZNX01000015">
    <property type="protein sequence ID" value="RUT27765.1"/>
    <property type="molecule type" value="Genomic_DNA"/>
</dbReference>
<protein>
    <submittedName>
        <fullName evidence="4">TetR/AcrR family transcriptional regulator</fullName>
    </submittedName>
</protein>
<dbReference type="InterPro" id="IPR001647">
    <property type="entry name" value="HTH_TetR"/>
</dbReference>
<dbReference type="AlphaFoldDB" id="A0A3S1D326"/>
<feature type="domain" description="HTH tetR-type" evidence="3">
    <location>
        <begin position="24"/>
        <end position="84"/>
    </location>
</feature>
<dbReference type="InterPro" id="IPR036271">
    <property type="entry name" value="Tet_transcr_reg_TetR-rel_C_sf"/>
</dbReference>
<evidence type="ECO:0000313" key="5">
    <source>
        <dbReference type="Proteomes" id="UP000272464"/>
    </source>
</evidence>
<gene>
    <name evidence="4" type="ORF">EJP77_19685</name>
</gene>
<dbReference type="PANTHER" id="PTHR30055">
    <property type="entry name" value="HTH-TYPE TRANSCRIPTIONAL REGULATOR RUTR"/>
    <property type="match status" value="1"/>
</dbReference>
<keyword evidence="1 2" id="KW-0238">DNA-binding</keyword>
<dbReference type="OrthoDB" id="9780824at2"/>